<dbReference type="GO" id="GO:0030313">
    <property type="term" value="C:cell envelope"/>
    <property type="evidence" value="ECO:0007669"/>
    <property type="project" value="UniProtKB-SubCell"/>
</dbReference>
<dbReference type="EMBL" id="SLXQ01000002">
    <property type="protein sequence ID" value="TCP55055.1"/>
    <property type="molecule type" value="Genomic_DNA"/>
</dbReference>
<dbReference type="SUPFAM" id="SSF53850">
    <property type="entry name" value="Periplasmic binding protein-like II"/>
    <property type="match status" value="1"/>
</dbReference>
<keyword evidence="9" id="KW-1185">Reference proteome</keyword>
<organism evidence="8 9">
    <name type="scientific">Tamaricihabitans halophyticus</name>
    <dbReference type="NCBI Taxonomy" id="1262583"/>
    <lineage>
        <taxon>Bacteria</taxon>
        <taxon>Bacillati</taxon>
        <taxon>Actinomycetota</taxon>
        <taxon>Actinomycetes</taxon>
        <taxon>Pseudonocardiales</taxon>
        <taxon>Pseudonocardiaceae</taxon>
        <taxon>Tamaricihabitans</taxon>
    </lineage>
</organism>
<evidence type="ECO:0000256" key="5">
    <source>
        <dbReference type="ARBA" id="ARBA00049629"/>
    </source>
</evidence>
<name>A0A4R2R6T2_9PSEU</name>
<comment type="similarity">
    <text evidence="2">Belongs to the bacterial solute-binding protein 1 family.</text>
</comment>
<evidence type="ECO:0000256" key="2">
    <source>
        <dbReference type="ARBA" id="ARBA00008520"/>
    </source>
</evidence>
<evidence type="ECO:0000256" key="4">
    <source>
        <dbReference type="ARBA" id="ARBA00022729"/>
    </source>
</evidence>
<evidence type="ECO:0000256" key="7">
    <source>
        <dbReference type="SAM" id="SignalP"/>
    </source>
</evidence>
<dbReference type="InterPro" id="IPR050490">
    <property type="entry name" value="Bact_solute-bd_prot1"/>
</dbReference>
<dbReference type="PANTHER" id="PTHR43649:SF28">
    <property type="entry name" value="BINDING PROTEIN COMPONENT OF ABC SUGAR TRANSPORTER-RELATED"/>
    <property type="match status" value="1"/>
</dbReference>
<evidence type="ECO:0000313" key="8">
    <source>
        <dbReference type="EMBL" id="TCP55055.1"/>
    </source>
</evidence>
<gene>
    <name evidence="8" type="ORF">EV191_102267</name>
</gene>
<keyword evidence="4 7" id="KW-0732">Signal</keyword>
<dbReference type="Proteomes" id="UP000294911">
    <property type="component" value="Unassembled WGS sequence"/>
</dbReference>
<dbReference type="CDD" id="cd14748">
    <property type="entry name" value="PBP2_UgpB"/>
    <property type="match status" value="1"/>
</dbReference>
<sequence>MTKLFRRNTIRLAASTMAAGFVLAACGGGPTEPATAEPPPNRPVTITVWSNFADRELEALREVMRRFDESQPNISVEVSGNQDDDKITQAIRGGIPPDVAISSASYHVGLYCSSGAWQDLGPYLERDEVDLSRIPQAVRNYTQYQGTRCSMPMLADTFGLYYNKELFAKAGIDRPPRTMSELTDYAKRLTEFNPDGSIKVAGFVPRMFFYQNYPTVWAPQWGADWVDKKGKSSLATDPAWQRMLRWQKELTDYYGWERLQRFTSKLGLYSSADQGFQTGEIAMVFDGEYRTAFLADQAPDVNYGTAPAPVADDRRNTYGGGYITGSTVGIPRGANQPGAAWEAIKYLSTNTEAQLHLANEFGNVPSTLDAAKHPDLEADERFQTFLDIFTSPHLATSPPTPNGLASIKTVESFLQSWQAGQVDDLPAELADLDQAIDDAKELGRR</sequence>
<dbReference type="AlphaFoldDB" id="A0A4R2R6T2"/>
<protein>
    <recommendedName>
        <fullName evidence="6">Probable sugar-binding periplasmic protein</fullName>
    </recommendedName>
</protein>
<dbReference type="Gene3D" id="3.40.190.10">
    <property type="entry name" value="Periplasmic binding protein-like II"/>
    <property type="match status" value="2"/>
</dbReference>
<proteinExistence type="inferred from homology"/>
<accession>A0A4R2R6T2</accession>
<evidence type="ECO:0000256" key="6">
    <source>
        <dbReference type="ARBA" id="ARBA00049753"/>
    </source>
</evidence>
<comment type="subcellular location">
    <subcellularLocation>
        <location evidence="1">Cell envelope</location>
    </subcellularLocation>
</comment>
<dbReference type="PROSITE" id="PS51318">
    <property type="entry name" value="TAT"/>
    <property type="match status" value="1"/>
</dbReference>
<dbReference type="Pfam" id="PF01547">
    <property type="entry name" value="SBP_bac_1"/>
    <property type="match status" value="1"/>
</dbReference>
<evidence type="ECO:0000256" key="1">
    <source>
        <dbReference type="ARBA" id="ARBA00004196"/>
    </source>
</evidence>
<comment type="function">
    <text evidence="5">Part of a binding-protein-dependent transport system for a sugar.</text>
</comment>
<reference evidence="8 9" key="1">
    <citation type="submission" date="2019-03" db="EMBL/GenBank/DDBJ databases">
        <title>Genomic Encyclopedia of Type Strains, Phase IV (KMG-IV): sequencing the most valuable type-strain genomes for metagenomic binning, comparative biology and taxonomic classification.</title>
        <authorList>
            <person name="Goeker M."/>
        </authorList>
    </citation>
    <scope>NUCLEOTIDE SEQUENCE [LARGE SCALE GENOMIC DNA]</scope>
    <source>
        <strain evidence="8 9">DSM 45765</strain>
    </source>
</reference>
<dbReference type="PROSITE" id="PS51257">
    <property type="entry name" value="PROKAR_LIPOPROTEIN"/>
    <property type="match status" value="1"/>
</dbReference>
<dbReference type="InterPro" id="IPR006311">
    <property type="entry name" value="TAT_signal"/>
</dbReference>
<comment type="caution">
    <text evidence="8">The sequence shown here is derived from an EMBL/GenBank/DDBJ whole genome shotgun (WGS) entry which is preliminary data.</text>
</comment>
<dbReference type="PANTHER" id="PTHR43649">
    <property type="entry name" value="ARABINOSE-BINDING PROTEIN-RELATED"/>
    <property type="match status" value="1"/>
</dbReference>
<feature type="signal peptide" evidence="7">
    <location>
        <begin position="1"/>
        <end position="24"/>
    </location>
</feature>
<evidence type="ECO:0000256" key="3">
    <source>
        <dbReference type="ARBA" id="ARBA00022448"/>
    </source>
</evidence>
<dbReference type="RefSeq" id="WP_165912884.1">
    <property type="nucleotide sequence ID" value="NZ_SLXQ01000002.1"/>
</dbReference>
<keyword evidence="3" id="KW-0813">Transport</keyword>
<evidence type="ECO:0000313" key="9">
    <source>
        <dbReference type="Proteomes" id="UP000294911"/>
    </source>
</evidence>
<dbReference type="InterPro" id="IPR006059">
    <property type="entry name" value="SBP"/>
</dbReference>
<feature type="chain" id="PRO_5020908850" description="Probable sugar-binding periplasmic protein" evidence="7">
    <location>
        <begin position="25"/>
        <end position="445"/>
    </location>
</feature>